<evidence type="ECO:0000313" key="2">
    <source>
        <dbReference type="EMBL" id="CAE0636896.1"/>
    </source>
</evidence>
<proteinExistence type="predicted"/>
<name>A0A7S4D9I3_HETAK</name>
<dbReference type="EMBL" id="HBIU01034086">
    <property type="protein sequence ID" value="CAE0636896.1"/>
    <property type="molecule type" value="Transcribed_RNA"/>
</dbReference>
<feature type="transmembrane region" description="Helical" evidence="1">
    <location>
        <begin position="249"/>
        <end position="273"/>
    </location>
</feature>
<accession>A0A7S4D9I3</accession>
<organism evidence="2">
    <name type="scientific">Heterosigma akashiwo</name>
    <name type="common">Chromophytic alga</name>
    <name type="synonym">Heterosigma carterae</name>
    <dbReference type="NCBI Taxonomy" id="2829"/>
    <lineage>
        <taxon>Eukaryota</taxon>
        <taxon>Sar</taxon>
        <taxon>Stramenopiles</taxon>
        <taxon>Ochrophyta</taxon>
        <taxon>Raphidophyceae</taxon>
        <taxon>Chattonellales</taxon>
        <taxon>Chattonellaceae</taxon>
        <taxon>Heterosigma</taxon>
    </lineage>
</organism>
<feature type="transmembrane region" description="Helical" evidence="1">
    <location>
        <begin position="285"/>
        <end position="307"/>
    </location>
</feature>
<keyword evidence="1" id="KW-0812">Transmembrane</keyword>
<reference evidence="2" key="1">
    <citation type="submission" date="2021-01" db="EMBL/GenBank/DDBJ databases">
        <authorList>
            <person name="Corre E."/>
            <person name="Pelletier E."/>
            <person name="Niang G."/>
            <person name="Scheremetjew M."/>
            <person name="Finn R."/>
            <person name="Kale V."/>
            <person name="Holt S."/>
            <person name="Cochrane G."/>
            <person name="Meng A."/>
            <person name="Brown T."/>
            <person name="Cohen L."/>
        </authorList>
    </citation>
    <scope>NUCLEOTIDE SEQUENCE</scope>
    <source>
        <strain evidence="2">CCMP3107</strain>
    </source>
</reference>
<feature type="transmembrane region" description="Helical" evidence="1">
    <location>
        <begin position="313"/>
        <end position="336"/>
    </location>
</feature>
<protein>
    <submittedName>
        <fullName evidence="2">Uncharacterized protein</fullName>
    </submittedName>
</protein>
<sequence length="343" mass="37163">MTVSYTMFGLIGLTVCSANLLILVVGKKHVCSSGRQQETLTFDNIRMESNLKNSEEVLQSATEQEEDGSLHQVGQIEPFTDSSCFYGGTSSAAEEDICVGAEPQVHQIPTTNGVTDYVEEEGIKRRLLAWHDIMISMVALCITGVIVQTMAYIGLYSSEIYGVHDVQTVILVVSLTVLAGQLACIYLQNGTNLFMAYLYFTSCTAISVASMTGLLVYSLVVTVSYHHQSDNDDDSSLSPLVSSKTTSKVIFWTLLSAFGASQGPLINFMFDIWNKLSLQPTKYGASCVTIGLFSGSGAIPSFVFYLWQRLGSPHVLIIGNSIVLIAALGFALGSLAKDFVFIS</sequence>
<evidence type="ECO:0000256" key="1">
    <source>
        <dbReference type="SAM" id="Phobius"/>
    </source>
</evidence>
<feature type="transmembrane region" description="Helical" evidence="1">
    <location>
        <begin position="194"/>
        <end position="220"/>
    </location>
</feature>
<feature type="transmembrane region" description="Helical" evidence="1">
    <location>
        <begin position="166"/>
        <end position="187"/>
    </location>
</feature>
<feature type="transmembrane region" description="Helical" evidence="1">
    <location>
        <begin position="6"/>
        <end position="26"/>
    </location>
</feature>
<feature type="transmembrane region" description="Helical" evidence="1">
    <location>
        <begin position="133"/>
        <end position="154"/>
    </location>
</feature>
<gene>
    <name evidence="2" type="ORF">HAKA00212_LOCUS15670</name>
</gene>
<keyword evidence="1" id="KW-0472">Membrane</keyword>
<dbReference type="AlphaFoldDB" id="A0A7S4D9I3"/>
<keyword evidence="1" id="KW-1133">Transmembrane helix</keyword>